<protein>
    <submittedName>
        <fullName evidence="3">Uncharacterized protein</fullName>
    </submittedName>
</protein>
<proteinExistence type="predicted"/>
<name>A0A1I7XR01_HETBA</name>
<feature type="compositionally biased region" description="Low complexity" evidence="1">
    <location>
        <begin position="28"/>
        <end position="38"/>
    </location>
</feature>
<reference evidence="3" key="1">
    <citation type="submission" date="2016-11" db="UniProtKB">
        <authorList>
            <consortium name="WormBaseParasite"/>
        </authorList>
    </citation>
    <scope>IDENTIFICATION</scope>
</reference>
<keyword evidence="2" id="KW-1185">Reference proteome</keyword>
<dbReference type="AlphaFoldDB" id="A0A1I7XR01"/>
<dbReference type="WBParaSite" id="Hba_20159">
    <property type="protein sequence ID" value="Hba_20159"/>
    <property type="gene ID" value="Hba_20159"/>
</dbReference>
<dbReference type="Proteomes" id="UP000095283">
    <property type="component" value="Unplaced"/>
</dbReference>
<sequence length="149" mass="16649">MHPTQDYNKLNFLSSSHKALSRHTGRGSVASSPVTSSSEGYTAEMWRDSLPRHQINGSRTGESVLPLGNSTCLSSTPQFLARRSPALIPYSITPSQRRVAPIQEEVAKTVEVKVQRSERTERTEKMENKEWTNKNATYAEPIVRSSIAF</sequence>
<feature type="region of interest" description="Disordered" evidence="1">
    <location>
        <begin position="18"/>
        <end position="68"/>
    </location>
</feature>
<accession>A0A1I7XR01</accession>
<evidence type="ECO:0000313" key="3">
    <source>
        <dbReference type="WBParaSite" id="Hba_20159"/>
    </source>
</evidence>
<evidence type="ECO:0000313" key="2">
    <source>
        <dbReference type="Proteomes" id="UP000095283"/>
    </source>
</evidence>
<evidence type="ECO:0000256" key="1">
    <source>
        <dbReference type="SAM" id="MobiDB-lite"/>
    </source>
</evidence>
<organism evidence="2 3">
    <name type="scientific">Heterorhabditis bacteriophora</name>
    <name type="common">Entomopathogenic nematode worm</name>
    <dbReference type="NCBI Taxonomy" id="37862"/>
    <lineage>
        <taxon>Eukaryota</taxon>
        <taxon>Metazoa</taxon>
        <taxon>Ecdysozoa</taxon>
        <taxon>Nematoda</taxon>
        <taxon>Chromadorea</taxon>
        <taxon>Rhabditida</taxon>
        <taxon>Rhabditina</taxon>
        <taxon>Rhabditomorpha</taxon>
        <taxon>Strongyloidea</taxon>
        <taxon>Heterorhabditidae</taxon>
        <taxon>Heterorhabditis</taxon>
    </lineage>
</organism>